<keyword evidence="1" id="KW-0175">Coiled coil</keyword>
<dbReference type="InterPro" id="IPR049144">
    <property type="entry name" value="FAM186A_B_N"/>
</dbReference>
<keyword evidence="5" id="KW-1185">Reference proteome</keyword>
<reference evidence="5" key="1">
    <citation type="journal article" date="2014" name="PLoS ONE">
        <title>The genome and linkage map of the northern pike (Esox lucius): conserved synteny revealed between the salmonid sister group and the Neoteleostei.</title>
        <authorList>
            <person name="Rondeau E.B."/>
            <person name="Minkley D.R."/>
            <person name="Leong J.S."/>
            <person name="Messmer A.M."/>
            <person name="Jantzen J.R."/>
            <person name="von Schalburg K.R."/>
            <person name="Lemon C."/>
            <person name="Bird N.H."/>
            <person name="Koop B.F."/>
        </authorList>
    </citation>
    <scope>NUCLEOTIDE SEQUENCE</scope>
</reference>
<proteinExistence type="predicted"/>
<dbReference type="Pfam" id="PF20865">
    <property type="entry name" value="FAM186A-B_C"/>
    <property type="match status" value="1"/>
</dbReference>
<reference evidence="4" key="3">
    <citation type="submission" date="2025-08" db="UniProtKB">
        <authorList>
            <consortium name="Ensembl"/>
        </authorList>
    </citation>
    <scope>IDENTIFICATION</scope>
</reference>
<evidence type="ECO:0000313" key="5">
    <source>
        <dbReference type="Proteomes" id="UP000265140"/>
    </source>
</evidence>
<evidence type="ECO:0000256" key="1">
    <source>
        <dbReference type="SAM" id="Coils"/>
    </source>
</evidence>
<reference evidence="4" key="2">
    <citation type="submission" date="2020-02" db="EMBL/GenBank/DDBJ databases">
        <title>Esox lucius (northern pike) genome, fEsoLuc1, primary haplotype.</title>
        <authorList>
            <person name="Myers G."/>
            <person name="Karagic N."/>
            <person name="Meyer A."/>
            <person name="Pippel M."/>
            <person name="Reichard M."/>
            <person name="Winkler S."/>
            <person name="Tracey A."/>
            <person name="Sims Y."/>
            <person name="Howe K."/>
            <person name="Rhie A."/>
            <person name="Formenti G."/>
            <person name="Durbin R."/>
            <person name="Fedrigo O."/>
            <person name="Jarvis E.D."/>
        </authorList>
    </citation>
    <scope>NUCLEOTIDE SEQUENCE [LARGE SCALE GENOMIC DNA]</scope>
</reference>
<accession>A0A6Q2YR69</accession>
<gene>
    <name evidence="4" type="primary">FILIP1L</name>
</gene>
<sequence>MEDKPTSDIDLDKILSTLQDLPYSVQVILKGVEDNQLDRAKREVSEKLQIILNSVNSALCSMRVASALKQDDELVVLPKHLEMIRRSQQRAALQSLLQSNLEKEEDLSNVLQWLQDKSKELLELEMDQDGITEEWVEEMQQKIQRFMSDIQASVLRLQELTGFLFDLKNKKTKKRIKPLKKGGVYWCWWQEPNVDAETALKIKELQPPTADRILMDPNLATKSSSDLSFMVGNMAMSCKWPMSIAFTFVQNGLNNLNKAFQEQTRNGKKLQAKLDEVTTVDCHAKEELEEGKRRIDQLEGEKCKLQEEIAAFKFQIRKLQNTVRTGQQGLCQFVSETIPRSIKEDNIEKELSEEVIPLFDALTSLEVNTNSCDDNNISEAVEKRTNFHDGCHLSVLNIHESVDASMRDLLKEDKKAKSTSKKILVSERSNSLSEVMSQIKPMNNMSKQQTSMCDLLKEDEKDKSTSKKILVEERSNSLSEVMSQIKPMNNVSKQQTSMCDLLKEDEKGKPTSKKIVVEERSNSLSEVMSQIKPMSKQQTYKLPVALENLGRLELVKGSPAQTARQVLTPIRIKTADQKEDLERYQMDIVEEGRRIEKTVMAGVTFHVDSESQRKNLELLRQAAIAGQISPELHSMTKDLITCILGVDGMRLACLLSKYKAYRSVNQMRYNLDKQLLAARKLKDGRSVKEMYSFLTKLDVYQKEMLKRWSLKQAAIEESRKTCISHMLYLFSEIRKDCNFNLVPPVPRPDSSHHFLTIKPCKTSGCQKPDRSCPRPSTQTPPLVMSTSEAKLRPGVRYFCTVNSWNSLYMATVHACIFFRLIRGRVAGAAV</sequence>
<evidence type="ECO:0000259" key="2">
    <source>
        <dbReference type="Pfam" id="PF20865"/>
    </source>
</evidence>
<dbReference type="GeneTree" id="ENSGT00990000205462"/>
<reference evidence="4" key="4">
    <citation type="submission" date="2025-09" db="UniProtKB">
        <authorList>
            <consortium name="Ensembl"/>
        </authorList>
    </citation>
    <scope>IDENTIFICATION</scope>
</reference>
<evidence type="ECO:0000313" key="4">
    <source>
        <dbReference type="Ensembl" id="ENSELUP00000068240.2"/>
    </source>
</evidence>
<protein>
    <submittedName>
        <fullName evidence="4">Uncharacterized protein</fullName>
    </submittedName>
</protein>
<name>A0A6Q2YR69_ESOLU</name>
<dbReference type="PANTHER" id="PTHR33590">
    <property type="entry name" value="GLUTENIN, HIGH MOLECULAR WEIGHT SUBUNIT PW212-RELATED PROTEIN"/>
    <property type="match status" value="1"/>
</dbReference>
<evidence type="ECO:0000259" key="3">
    <source>
        <dbReference type="Pfam" id="PF20870"/>
    </source>
</evidence>
<dbReference type="Proteomes" id="UP000265140">
    <property type="component" value="Chromosome 17"/>
</dbReference>
<organism evidence="4 5">
    <name type="scientific">Esox lucius</name>
    <name type="common">Northern pike</name>
    <dbReference type="NCBI Taxonomy" id="8010"/>
    <lineage>
        <taxon>Eukaryota</taxon>
        <taxon>Metazoa</taxon>
        <taxon>Chordata</taxon>
        <taxon>Craniata</taxon>
        <taxon>Vertebrata</taxon>
        <taxon>Euteleostomi</taxon>
        <taxon>Actinopterygii</taxon>
        <taxon>Neopterygii</taxon>
        <taxon>Teleostei</taxon>
        <taxon>Protacanthopterygii</taxon>
        <taxon>Esociformes</taxon>
        <taxon>Esocidae</taxon>
        <taxon>Esox</taxon>
    </lineage>
</organism>
<dbReference type="AlphaFoldDB" id="A0A6Q2YR69"/>
<dbReference type="Ensembl" id="ENSELUT00000063681.2">
    <property type="protein sequence ID" value="ENSELUP00000068240.2"/>
    <property type="gene ID" value="ENSELUG00000001178.3"/>
</dbReference>
<dbReference type="PANTHER" id="PTHR33590:SF1">
    <property type="entry name" value="PDZ DOMAIN-CONTAINING PROTEIN"/>
    <property type="match status" value="1"/>
</dbReference>
<feature type="domain" description="FAM186A/B C-terminal" evidence="2">
    <location>
        <begin position="604"/>
        <end position="768"/>
    </location>
</feature>
<feature type="coiled-coil region" evidence="1">
    <location>
        <begin position="253"/>
        <end position="308"/>
    </location>
</feature>
<dbReference type="Pfam" id="PF20870">
    <property type="entry name" value="FAM186A-B_N"/>
    <property type="match status" value="1"/>
</dbReference>
<feature type="domain" description="FAM186A/B N-terminal" evidence="3">
    <location>
        <begin position="20"/>
        <end position="267"/>
    </location>
</feature>
<dbReference type="InterPro" id="IPR049146">
    <property type="entry name" value="FAM186A_B_C"/>
</dbReference>
<dbReference type="Bgee" id="ENSELUG00000001178">
    <property type="expression patterns" value="Expressed in testis and 1 other cell type or tissue"/>
</dbReference>